<accession>A0A8J7I0Q3</accession>
<keyword evidence="2" id="KW-1185">Reference proteome</keyword>
<gene>
    <name evidence="1" type="ORF">I8748_28485</name>
</gene>
<reference evidence="1 2" key="1">
    <citation type="journal article" date="2021" name="Int. J. Syst. Evol. Microbiol.">
        <title>Amazonocrinis nigriterrae gen. nov., sp. nov., Atlanticothrix silvestris gen. nov., sp. nov. and Dendronalium phyllosphericum gen. nov., sp. nov., nostocacean cyanobacteria from Brazilian environments.</title>
        <authorList>
            <person name="Alvarenga D.O."/>
            <person name="Andreote A.P.D."/>
            <person name="Branco L.H.Z."/>
            <person name="Delbaje E."/>
            <person name="Cruz R.B."/>
            <person name="Varani A.M."/>
            <person name="Fiore M.F."/>
        </authorList>
    </citation>
    <scope>NUCLEOTIDE SEQUENCE [LARGE SCALE GENOMIC DNA]</scope>
    <source>
        <strain evidence="1 2">CENA67</strain>
    </source>
</reference>
<proteinExistence type="predicted"/>
<name>A0A8J7I0Q3_9NOST</name>
<comment type="caution">
    <text evidence="1">The sequence shown here is derived from an EMBL/GenBank/DDBJ whole genome shotgun (WGS) entry which is preliminary data.</text>
</comment>
<evidence type="ECO:0008006" key="3">
    <source>
        <dbReference type="Google" id="ProtNLM"/>
    </source>
</evidence>
<dbReference type="EMBL" id="JAECZC010000081">
    <property type="protein sequence ID" value="MBH8566054.1"/>
    <property type="molecule type" value="Genomic_DNA"/>
</dbReference>
<dbReference type="Gene3D" id="3.40.630.30">
    <property type="match status" value="1"/>
</dbReference>
<evidence type="ECO:0000313" key="1">
    <source>
        <dbReference type="EMBL" id="MBH8566054.1"/>
    </source>
</evidence>
<evidence type="ECO:0000313" key="2">
    <source>
        <dbReference type="Proteomes" id="UP000632766"/>
    </source>
</evidence>
<dbReference type="Proteomes" id="UP000632766">
    <property type="component" value="Unassembled WGS sequence"/>
</dbReference>
<protein>
    <recommendedName>
        <fullName evidence="3">Acetyltransferase</fullName>
    </recommendedName>
</protein>
<organism evidence="1 2">
    <name type="scientific">Amazonocrinis nigriterrae CENA67</name>
    <dbReference type="NCBI Taxonomy" id="2794033"/>
    <lineage>
        <taxon>Bacteria</taxon>
        <taxon>Bacillati</taxon>
        <taxon>Cyanobacteriota</taxon>
        <taxon>Cyanophyceae</taxon>
        <taxon>Nostocales</taxon>
        <taxon>Nostocaceae</taxon>
        <taxon>Amazonocrinis</taxon>
        <taxon>Amazonocrinis nigriterrae</taxon>
    </lineage>
</organism>
<sequence>MEITKLKVRPYQLDDEQQVIELWHRCNLVVPWNDPKRDIELKLQFQRLYIKLKKT</sequence>
<dbReference type="RefSeq" id="WP_198127825.1">
    <property type="nucleotide sequence ID" value="NZ_JAECZC010000081.1"/>
</dbReference>
<dbReference type="AlphaFoldDB" id="A0A8J7I0Q3"/>